<dbReference type="PANTHER" id="PTHR30065:SF8">
    <property type="entry name" value="FLAGELLAR BIOSYNTHETIC PROTEIN FLIR"/>
    <property type="match status" value="1"/>
</dbReference>
<dbReference type="Pfam" id="PF01311">
    <property type="entry name" value="Bac_export_1"/>
    <property type="match status" value="1"/>
</dbReference>
<dbReference type="PANTHER" id="PTHR30065">
    <property type="entry name" value="FLAGELLAR BIOSYNTHETIC PROTEIN FLIR"/>
    <property type="match status" value="1"/>
</dbReference>
<evidence type="ECO:0000256" key="6">
    <source>
        <dbReference type="ARBA" id="ARBA00022989"/>
    </source>
</evidence>
<dbReference type="RefSeq" id="WP_258330255.1">
    <property type="nucleotide sequence ID" value="NZ_JAPTGG010000002.1"/>
</dbReference>
<keyword evidence="11" id="KW-0969">Cilium</keyword>
<keyword evidence="7 10" id="KW-0472">Membrane</keyword>
<feature type="transmembrane region" description="Helical" evidence="10">
    <location>
        <begin position="45"/>
        <end position="64"/>
    </location>
</feature>
<dbReference type="Proteomes" id="UP001069090">
    <property type="component" value="Unassembled WGS sequence"/>
</dbReference>
<dbReference type="GO" id="GO:0009425">
    <property type="term" value="C:bacterial-type flagellum basal body"/>
    <property type="evidence" value="ECO:0007669"/>
    <property type="project" value="UniProtKB-SubCell"/>
</dbReference>
<comment type="caution">
    <text evidence="11">The sequence shown here is derived from an EMBL/GenBank/DDBJ whole genome shotgun (WGS) entry which is preliminary data.</text>
</comment>
<evidence type="ECO:0000256" key="7">
    <source>
        <dbReference type="ARBA" id="ARBA00023136"/>
    </source>
</evidence>
<evidence type="ECO:0000256" key="8">
    <source>
        <dbReference type="ARBA" id="ARBA00023143"/>
    </source>
</evidence>
<evidence type="ECO:0000313" key="11">
    <source>
        <dbReference type="EMBL" id="MCZ0864097.1"/>
    </source>
</evidence>
<keyword evidence="12" id="KW-1185">Reference proteome</keyword>
<comment type="similarity">
    <text evidence="2 10">Belongs to the FliR/MopE/SpaR family.</text>
</comment>
<comment type="function">
    <text evidence="1 10">Role in flagellar biosynthesis.</text>
</comment>
<reference evidence="11 12" key="1">
    <citation type="submission" date="2022-12" db="EMBL/GenBank/DDBJ databases">
        <title>Dasania phycosphaerae sp. nov., isolated from particulate material of the south coast of Korea.</title>
        <authorList>
            <person name="Jiang Y."/>
        </authorList>
    </citation>
    <scope>NUCLEOTIDE SEQUENCE [LARGE SCALE GENOMIC DNA]</scope>
    <source>
        <strain evidence="11 12">GY-19</strain>
    </source>
</reference>
<dbReference type="NCBIfam" id="TIGR01400">
    <property type="entry name" value="fliR"/>
    <property type="match status" value="1"/>
</dbReference>
<evidence type="ECO:0000256" key="2">
    <source>
        <dbReference type="ARBA" id="ARBA00009772"/>
    </source>
</evidence>
<sequence>MVEITAAQIGGWLGQYLWPLFRISGFFMLAPVVGSQLVPARIRLMLSILTALVLAPVLPAMPAIDAVSLNSAFITIQQVLIGVAMALALQMLLQVFILAGQMIAMQMGLGFASMVDPSNGISVTVVSQFHLMLATLLFVAVGGHLAMIEVLAESFIVLPVGAGFISNNALWSIMGWFTWMFAAGVLMALPAVTSLMIVNAALGVITRSAPQFNIMTIGFPFMVILGLAIIWATMGNYLPHFEYFTRDALDMMADLVAIR</sequence>
<keyword evidence="6 10" id="KW-1133">Transmembrane helix</keyword>
<keyword evidence="11" id="KW-0282">Flagellum</keyword>
<proteinExistence type="inferred from homology"/>
<dbReference type="GO" id="GO:0006605">
    <property type="term" value="P:protein targeting"/>
    <property type="evidence" value="ECO:0007669"/>
    <property type="project" value="UniProtKB-UniRule"/>
</dbReference>
<organism evidence="11 12">
    <name type="scientific">Dasania phycosphaerae</name>
    <dbReference type="NCBI Taxonomy" id="2950436"/>
    <lineage>
        <taxon>Bacteria</taxon>
        <taxon>Pseudomonadati</taxon>
        <taxon>Pseudomonadota</taxon>
        <taxon>Gammaproteobacteria</taxon>
        <taxon>Cellvibrionales</taxon>
        <taxon>Spongiibacteraceae</taxon>
        <taxon>Dasania</taxon>
    </lineage>
</organism>
<dbReference type="AlphaFoldDB" id="A0A9J6RID2"/>
<dbReference type="InterPro" id="IPR002010">
    <property type="entry name" value="T3SS_IM_R"/>
</dbReference>
<evidence type="ECO:0000256" key="10">
    <source>
        <dbReference type="RuleBase" id="RU362071"/>
    </source>
</evidence>
<evidence type="ECO:0000256" key="4">
    <source>
        <dbReference type="ARBA" id="ARBA00022475"/>
    </source>
</evidence>
<evidence type="ECO:0000256" key="9">
    <source>
        <dbReference type="NCBIfam" id="TIGR01400"/>
    </source>
</evidence>
<name>A0A9J6RID2_9GAMM</name>
<dbReference type="InterPro" id="IPR006303">
    <property type="entry name" value="FliR"/>
</dbReference>
<feature type="transmembrane region" description="Helical" evidence="10">
    <location>
        <begin position="155"/>
        <end position="173"/>
    </location>
</feature>
<comment type="subcellular location">
    <subcellularLocation>
        <location evidence="10">Cell membrane</location>
        <topology evidence="10">Multi-pass membrane protein</topology>
    </subcellularLocation>
    <subcellularLocation>
        <location evidence="10">Bacterial flagellum basal body</location>
    </subcellularLocation>
</comment>
<dbReference type="PRINTS" id="PR00953">
    <property type="entry name" value="TYPE3IMRPROT"/>
</dbReference>
<feature type="transmembrane region" description="Helical" evidence="10">
    <location>
        <begin position="127"/>
        <end position="148"/>
    </location>
</feature>
<keyword evidence="4 10" id="KW-1003">Cell membrane</keyword>
<dbReference type="GO" id="GO:0005886">
    <property type="term" value="C:plasma membrane"/>
    <property type="evidence" value="ECO:0007669"/>
    <property type="project" value="UniProtKB-SubCell"/>
</dbReference>
<keyword evidence="5 10" id="KW-0812">Transmembrane</keyword>
<evidence type="ECO:0000256" key="1">
    <source>
        <dbReference type="ARBA" id="ARBA00002578"/>
    </source>
</evidence>
<dbReference type="EMBL" id="JAPTGG010000002">
    <property type="protein sequence ID" value="MCZ0864097.1"/>
    <property type="molecule type" value="Genomic_DNA"/>
</dbReference>
<feature type="transmembrane region" description="Helical" evidence="10">
    <location>
        <begin position="179"/>
        <end position="202"/>
    </location>
</feature>
<dbReference type="GO" id="GO:0044780">
    <property type="term" value="P:bacterial-type flagellum assembly"/>
    <property type="evidence" value="ECO:0007669"/>
    <property type="project" value="UniProtKB-UniRule"/>
</dbReference>
<keyword evidence="11" id="KW-0966">Cell projection</keyword>
<protein>
    <recommendedName>
        <fullName evidence="3 9">Flagellar biosynthetic protein FliR</fullName>
    </recommendedName>
</protein>
<evidence type="ECO:0000256" key="5">
    <source>
        <dbReference type="ARBA" id="ARBA00022692"/>
    </source>
</evidence>
<evidence type="ECO:0000313" key="12">
    <source>
        <dbReference type="Proteomes" id="UP001069090"/>
    </source>
</evidence>
<feature type="transmembrane region" description="Helical" evidence="10">
    <location>
        <begin position="214"/>
        <end position="234"/>
    </location>
</feature>
<keyword evidence="8 10" id="KW-0975">Bacterial flagellum</keyword>
<accession>A0A9J6RID2</accession>
<feature type="transmembrane region" description="Helical" evidence="10">
    <location>
        <begin position="20"/>
        <end position="38"/>
    </location>
</feature>
<evidence type="ECO:0000256" key="3">
    <source>
        <dbReference type="ARBA" id="ARBA00021717"/>
    </source>
</evidence>
<gene>
    <name evidence="11" type="primary">fliR</name>
    <name evidence="11" type="ORF">O0V09_02725</name>
</gene>